<sequence>MFLVKRHQAFNATAPKKTASTLVSSLLASPSLASESPFQPKPPPSSDFDSSPFQKLIKLKASIPFSNQMATARTFSACSANHGYMFLYLPLRFRLPIDQLCSRLRQLNINTRRILNIHFSDHHPVALLIHNDYKNELRSQLKKFKIPTG</sequence>
<dbReference type="Proteomes" id="UP000242414">
    <property type="component" value="Unassembled WGS sequence"/>
</dbReference>
<dbReference type="VEuPathDB" id="FungiDB:BCV72DRAFT_319256"/>
<evidence type="ECO:0000313" key="1">
    <source>
        <dbReference type="EMBL" id="ORE09629.1"/>
    </source>
</evidence>
<organism evidence="1">
    <name type="scientific">Rhizopus microsporus var. microsporus</name>
    <dbReference type="NCBI Taxonomy" id="86635"/>
    <lineage>
        <taxon>Eukaryota</taxon>
        <taxon>Fungi</taxon>
        <taxon>Fungi incertae sedis</taxon>
        <taxon>Mucoromycota</taxon>
        <taxon>Mucoromycotina</taxon>
        <taxon>Mucoromycetes</taxon>
        <taxon>Mucorales</taxon>
        <taxon>Mucorineae</taxon>
        <taxon>Rhizopodaceae</taxon>
        <taxon>Rhizopus</taxon>
    </lineage>
</organism>
<name>A0A1X0RC65_RHIZD</name>
<dbReference type="EMBL" id="KV921874">
    <property type="protein sequence ID" value="ORE09629.1"/>
    <property type="molecule type" value="Genomic_DNA"/>
</dbReference>
<accession>A0A1X0RC65</accession>
<gene>
    <name evidence="1" type="ORF">BCV72DRAFT_319256</name>
</gene>
<proteinExistence type="predicted"/>
<reference evidence="1" key="1">
    <citation type="journal article" date="2016" name="Proc. Natl. Acad. Sci. U.S.A.">
        <title>Lipid metabolic changes in an early divergent fungus govern the establishment of a mutualistic symbiosis with endobacteria.</title>
        <authorList>
            <person name="Lastovetsky O.A."/>
            <person name="Gaspar M.L."/>
            <person name="Mondo S.J."/>
            <person name="LaButti K.M."/>
            <person name="Sandor L."/>
            <person name="Grigoriev I.V."/>
            <person name="Henry S.A."/>
            <person name="Pawlowska T.E."/>
        </authorList>
    </citation>
    <scope>NUCLEOTIDE SEQUENCE [LARGE SCALE GENOMIC DNA]</scope>
    <source>
        <strain evidence="1">ATCC 52814</strain>
    </source>
</reference>
<protein>
    <submittedName>
        <fullName evidence="1">Uncharacterized protein</fullName>
    </submittedName>
</protein>
<dbReference type="OrthoDB" id="2206543at2759"/>
<dbReference type="AlphaFoldDB" id="A0A1X0RC65"/>